<dbReference type="PANTHER" id="PTHR34407:SF1">
    <property type="entry name" value="SGNH HYDROLASE-TYPE ESTERASE DOMAIN-CONTAINING PROTEIN"/>
    <property type="match status" value="1"/>
</dbReference>
<organism evidence="3 4">
    <name type="scientific">Burkholderia gladioli</name>
    <name type="common">Pseudomonas marginata</name>
    <name type="synonym">Phytomonas marginata</name>
    <dbReference type="NCBI Taxonomy" id="28095"/>
    <lineage>
        <taxon>Bacteria</taxon>
        <taxon>Pseudomonadati</taxon>
        <taxon>Pseudomonadota</taxon>
        <taxon>Betaproteobacteria</taxon>
        <taxon>Burkholderiales</taxon>
        <taxon>Burkholderiaceae</taxon>
        <taxon>Burkholderia</taxon>
    </lineage>
</organism>
<dbReference type="RefSeq" id="WP_230676360.1">
    <property type="nucleotide sequence ID" value="NZ_KN150850.1"/>
</dbReference>
<evidence type="ECO:0000256" key="1">
    <source>
        <dbReference type="SAM" id="SignalP"/>
    </source>
</evidence>
<proteinExistence type="predicted"/>
<dbReference type="CDD" id="cd00229">
    <property type="entry name" value="SGNH_hydrolase"/>
    <property type="match status" value="1"/>
</dbReference>
<gene>
    <name evidence="3" type="ORF">DM48_387</name>
</gene>
<dbReference type="SUPFAM" id="SSF52266">
    <property type="entry name" value="SGNH hydrolase"/>
    <property type="match status" value="1"/>
</dbReference>
<evidence type="ECO:0000313" key="3">
    <source>
        <dbReference type="EMBL" id="KGC13777.1"/>
    </source>
</evidence>
<comment type="caution">
    <text evidence="3">The sequence shown here is derived from an EMBL/GenBank/DDBJ whole genome shotgun (WGS) entry which is preliminary data.</text>
</comment>
<sequence>MKKAFATIALLCSAMAHAASSQCFIEDPKANPTCIVDANTLNRSIIQYGDDSRLWKVFRKAEAGKPIVIAAIGGSITQGAWATSPDKNYVSRVFGWWQATFPKSKMTLVNAGIGQTDSKFGNERLQKDLLDKKPDFVITEWANNDAGTPEMRASYKKVVERILASPTHPAVLMLFTMDRKWSNSEDNQIPIGKELNVPMVALREAIMPIEKSGQMNPLDRTADPIHPNDLGHQIIAQLVAYRLQSGLNNMHAAEKAKK</sequence>
<protein>
    <submittedName>
        <fullName evidence="3">GDSL-like Lipase/Acylhydrolase family protein</fullName>
    </submittedName>
</protein>
<dbReference type="AlphaFoldDB" id="A0AAW3EYL8"/>
<evidence type="ECO:0000313" key="4">
    <source>
        <dbReference type="Proteomes" id="UP000029590"/>
    </source>
</evidence>
<name>A0AAW3EYL8_BURGA</name>
<feature type="chain" id="PRO_5043576540" evidence="1">
    <location>
        <begin position="19"/>
        <end position="258"/>
    </location>
</feature>
<feature type="signal peptide" evidence="1">
    <location>
        <begin position="1"/>
        <end position="18"/>
    </location>
</feature>
<dbReference type="InterPro" id="IPR036514">
    <property type="entry name" value="SGNH_hydro_sf"/>
</dbReference>
<dbReference type="PANTHER" id="PTHR34407">
    <property type="entry name" value="EXPRESSED PROTEIN"/>
    <property type="match status" value="1"/>
</dbReference>
<evidence type="ECO:0000259" key="2">
    <source>
        <dbReference type="Pfam" id="PF13472"/>
    </source>
</evidence>
<dbReference type="Gene3D" id="3.40.50.1110">
    <property type="entry name" value="SGNH hydrolase"/>
    <property type="match status" value="1"/>
</dbReference>
<reference evidence="3 4" key="1">
    <citation type="submission" date="2014-04" db="EMBL/GenBank/DDBJ databases">
        <authorList>
            <person name="Bishop-Lilly K.A."/>
            <person name="Broomall S.M."/>
            <person name="Chain P.S."/>
            <person name="Chertkov O."/>
            <person name="Coyne S.R."/>
            <person name="Daligault H.E."/>
            <person name="Davenport K.W."/>
            <person name="Erkkila T."/>
            <person name="Frey K.G."/>
            <person name="Gibbons H.S."/>
            <person name="Gu W."/>
            <person name="Jaissle J."/>
            <person name="Johnson S.L."/>
            <person name="Koroleva G.I."/>
            <person name="Ladner J.T."/>
            <person name="Lo C.-C."/>
            <person name="Minogue T.D."/>
            <person name="Munk C."/>
            <person name="Palacios G.F."/>
            <person name="Redden C.L."/>
            <person name="Rosenzweig C.N."/>
            <person name="Scholz M.B."/>
            <person name="Teshima H."/>
            <person name="Xu Y."/>
        </authorList>
    </citation>
    <scope>NUCLEOTIDE SEQUENCE [LARGE SCALE GENOMIC DNA]</scope>
    <source>
        <strain evidence="4">gladioli</strain>
    </source>
</reference>
<keyword evidence="1" id="KW-0732">Signal</keyword>
<feature type="domain" description="SGNH hydrolase-type esterase" evidence="2">
    <location>
        <begin position="71"/>
        <end position="234"/>
    </location>
</feature>
<dbReference type="Pfam" id="PF13472">
    <property type="entry name" value="Lipase_GDSL_2"/>
    <property type="match status" value="1"/>
</dbReference>
<accession>A0AAW3EYL8</accession>
<dbReference type="EMBL" id="JPGG01000016">
    <property type="protein sequence ID" value="KGC13777.1"/>
    <property type="molecule type" value="Genomic_DNA"/>
</dbReference>
<dbReference type="GO" id="GO:0016788">
    <property type="term" value="F:hydrolase activity, acting on ester bonds"/>
    <property type="evidence" value="ECO:0007669"/>
    <property type="project" value="UniProtKB-ARBA"/>
</dbReference>
<dbReference type="Proteomes" id="UP000029590">
    <property type="component" value="Unassembled WGS sequence"/>
</dbReference>
<dbReference type="InterPro" id="IPR013830">
    <property type="entry name" value="SGNH_hydro"/>
</dbReference>